<evidence type="ECO:0000256" key="5">
    <source>
        <dbReference type="PROSITE-ProRule" id="PRU00076"/>
    </source>
</evidence>
<evidence type="ECO:0000259" key="8">
    <source>
        <dbReference type="PROSITE" id="PS50041"/>
    </source>
</evidence>
<gene>
    <name evidence="9" type="ORF">OKIOD_LOCUS13337</name>
</gene>
<feature type="domain" description="C-type lectin" evidence="8">
    <location>
        <begin position="160"/>
        <end position="259"/>
    </location>
</feature>
<dbReference type="PANTHER" id="PTHR22799">
    <property type="entry name" value="TETRANECTIN-RELATED"/>
    <property type="match status" value="1"/>
</dbReference>
<evidence type="ECO:0000313" key="10">
    <source>
        <dbReference type="Proteomes" id="UP001158576"/>
    </source>
</evidence>
<name>A0ABN7T1K5_OIKDI</name>
<proteinExistence type="predicted"/>
<reference evidence="9 10" key="1">
    <citation type="submission" date="2021-04" db="EMBL/GenBank/DDBJ databases">
        <authorList>
            <person name="Bliznina A."/>
        </authorList>
    </citation>
    <scope>NUCLEOTIDE SEQUENCE [LARGE SCALE GENOMIC DNA]</scope>
</reference>
<dbReference type="PANTHER" id="PTHR22799:SF1">
    <property type="entry name" value="C-TYPE LECTIN DOMAIN FAMILY 11 MEMBER A"/>
    <property type="match status" value="1"/>
</dbReference>
<keyword evidence="2" id="KW-0964">Secreted</keyword>
<dbReference type="Proteomes" id="UP001158576">
    <property type="component" value="Chromosome 2"/>
</dbReference>
<feature type="domain" description="EGF-like" evidence="7">
    <location>
        <begin position="266"/>
        <end position="305"/>
    </location>
</feature>
<dbReference type="InterPro" id="IPR016187">
    <property type="entry name" value="CTDL_fold"/>
</dbReference>
<evidence type="ECO:0000256" key="1">
    <source>
        <dbReference type="ARBA" id="ARBA00004613"/>
    </source>
</evidence>
<feature type="disulfide bond" evidence="5">
    <location>
        <begin position="295"/>
        <end position="304"/>
    </location>
</feature>
<accession>A0ABN7T1K5</accession>
<dbReference type="Pfam" id="PF00059">
    <property type="entry name" value="Lectin_C"/>
    <property type="match status" value="2"/>
</dbReference>
<evidence type="ECO:0000256" key="4">
    <source>
        <dbReference type="ARBA" id="ARBA00022734"/>
    </source>
</evidence>
<evidence type="ECO:0000313" key="9">
    <source>
        <dbReference type="EMBL" id="CAG5110140.1"/>
    </source>
</evidence>
<keyword evidence="5" id="KW-0245">EGF-like domain</keyword>
<comment type="subcellular location">
    <subcellularLocation>
        <location evidence="1">Secreted</location>
    </subcellularLocation>
</comment>
<dbReference type="PROSITE" id="PS50041">
    <property type="entry name" value="C_TYPE_LECTIN_2"/>
    <property type="match status" value="2"/>
</dbReference>
<dbReference type="Gene3D" id="3.10.100.10">
    <property type="entry name" value="Mannose-Binding Protein A, subunit A"/>
    <property type="match status" value="2"/>
</dbReference>
<sequence>MTPKWQKVLFFFAILVSLASIGTILSSPSFLKKRAFAQEFCKDEKLQTQCQDVCKVEFAQCRLLCETEYCQTRCKDVSEECFENCPCEATSTMKITTTTTTTTTKADTTASNTCEKYFGELTGELPEQNCPTSVTGKDCDCPAIFERQQDESGNFMKADYATAHNHCESKQGYLAFFLNSDEFDNYKDNYRVNTDQEYIGYWSCDHQNFKTVDGDEASFTDWDETVPSYQGENQFCGVLRPNGKMDNARCDRRLEFSCRLPQVCLSTDTCEEYFCHYGKICNDQVGHRKLERSECPTSYSGENCECGPVFVPQTDAVGNIIKADYATANKICRRQGGFLAFILDRKEYKDYLSSVDFSKFEGDAFNYATEYFGYHSCELPTFYTDAGKEAEWIHENWKEGEPNNLHGIEYCVVNTRWKTFNDYKCTENLPFACRFSKNC</sequence>
<dbReference type="SMART" id="SM00034">
    <property type="entry name" value="CLECT"/>
    <property type="match status" value="2"/>
</dbReference>
<keyword evidence="4" id="KW-0430">Lectin</keyword>
<dbReference type="InterPro" id="IPR001304">
    <property type="entry name" value="C-type_lectin-like"/>
</dbReference>
<dbReference type="InterPro" id="IPR016186">
    <property type="entry name" value="C-type_lectin-like/link_sf"/>
</dbReference>
<dbReference type="EMBL" id="OU015567">
    <property type="protein sequence ID" value="CAG5110140.1"/>
    <property type="molecule type" value="Genomic_DNA"/>
</dbReference>
<evidence type="ECO:0000256" key="3">
    <source>
        <dbReference type="ARBA" id="ARBA00022729"/>
    </source>
</evidence>
<dbReference type="InterPro" id="IPR051663">
    <property type="entry name" value="CLec_Tetranectin-domain"/>
</dbReference>
<evidence type="ECO:0000259" key="7">
    <source>
        <dbReference type="PROSITE" id="PS50026"/>
    </source>
</evidence>
<dbReference type="PROSITE" id="PS50026">
    <property type="entry name" value="EGF_3"/>
    <property type="match status" value="1"/>
</dbReference>
<keyword evidence="5" id="KW-1015">Disulfide bond</keyword>
<comment type="caution">
    <text evidence="5">Lacks conserved residue(s) required for the propagation of feature annotation.</text>
</comment>
<organism evidence="9 10">
    <name type="scientific">Oikopleura dioica</name>
    <name type="common">Tunicate</name>
    <dbReference type="NCBI Taxonomy" id="34765"/>
    <lineage>
        <taxon>Eukaryota</taxon>
        <taxon>Metazoa</taxon>
        <taxon>Chordata</taxon>
        <taxon>Tunicata</taxon>
        <taxon>Appendicularia</taxon>
        <taxon>Copelata</taxon>
        <taxon>Oikopleuridae</taxon>
        <taxon>Oikopleura</taxon>
    </lineage>
</organism>
<protein>
    <submittedName>
        <fullName evidence="9">Oidioi.mRNA.OKI2018_I69.chr2.g4572.t1.cds</fullName>
    </submittedName>
</protein>
<keyword evidence="10" id="KW-1185">Reference proteome</keyword>
<feature type="signal peptide" evidence="6">
    <location>
        <begin position="1"/>
        <end position="26"/>
    </location>
</feature>
<evidence type="ECO:0000256" key="6">
    <source>
        <dbReference type="SAM" id="SignalP"/>
    </source>
</evidence>
<dbReference type="InterPro" id="IPR000742">
    <property type="entry name" value="EGF"/>
</dbReference>
<feature type="chain" id="PRO_5045233697" evidence="6">
    <location>
        <begin position="27"/>
        <end position="439"/>
    </location>
</feature>
<evidence type="ECO:0000256" key="2">
    <source>
        <dbReference type="ARBA" id="ARBA00022525"/>
    </source>
</evidence>
<dbReference type="CDD" id="cd00037">
    <property type="entry name" value="CLECT"/>
    <property type="match status" value="2"/>
</dbReference>
<dbReference type="SUPFAM" id="SSF56436">
    <property type="entry name" value="C-type lectin-like"/>
    <property type="match status" value="2"/>
</dbReference>
<keyword evidence="3 6" id="KW-0732">Signal</keyword>
<feature type="domain" description="C-type lectin" evidence="8">
    <location>
        <begin position="325"/>
        <end position="434"/>
    </location>
</feature>